<dbReference type="Gene3D" id="3.60.15.10">
    <property type="entry name" value="Ribonuclease Z/Hydroxyacylglutathione hydrolase-like"/>
    <property type="match status" value="1"/>
</dbReference>
<dbReference type="InterPro" id="IPR029039">
    <property type="entry name" value="Flavoprotein-like_sf"/>
</dbReference>
<dbReference type="SMART" id="SM00849">
    <property type="entry name" value="Lactamase_B"/>
    <property type="match status" value="1"/>
</dbReference>
<name>L0A9W5_CALLD</name>
<reference evidence="3" key="1">
    <citation type="submission" date="2012-03" db="EMBL/GenBank/DDBJ databases">
        <title>Complete genome of Caldisphaera lagunensis DSM 15908.</title>
        <authorList>
            <person name="Lucas S."/>
            <person name="Copeland A."/>
            <person name="Lapidus A."/>
            <person name="Glavina del Rio T."/>
            <person name="Dalin E."/>
            <person name="Tice H."/>
            <person name="Bruce D."/>
            <person name="Goodwin L."/>
            <person name="Pitluck S."/>
            <person name="Peters L."/>
            <person name="Mikhailova N."/>
            <person name="Teshima H."/>
            <person name="Kyrpides N."/>
            <person name="Mavromatis K."/>
            <person name="Ivanova N."/>
            <person name="Brettin T."/>
            <person name="Detter J.C."/>
            <person name="Han C."/>
            <person name="Larimer F."/>
            <person name="Land M."/>
            <person name="Hauser L."/>
            <person name="Markowitz V."/>
            <person name="Cheng J.-F."/>
            <person name="Hugenholtz P."/>
            <person name="Woyke T."/>
            <person name="Wu D."/>
            <person name="Spring S."/>
            <person name="Schroeder M."/>
            <person name="Brambilla E."/>
            <person name="Klenk H.-P."/>
            <person name="Eisen J.A."/>
        </authorList>
    </citation>
    <scope>NUCLEOTIDE SEQUENCE [LARGE SCALE GENOMIC DNA]</scope>
    <source>
        <strain evidence="3">DSM 15908 / JCM 11604 / IC-154</strain>
    </source>
</reference>
<dbReference type="EMBL" id="CP003378">
    <property type="protein sequence ID" value="AFZ69932.1"/>
    <property type="molecule type" value="Genomic_DNA"/>
</dbReference>
<dbReference type="GeneID" id="14211406"/>
<dbReference type="PIRSF" id="PIRSF005243">
    <property type="entry name" value="ROO"/>
    <property type="match status" value="1"/>
</dbReference>
<evidence type="ECO:0000313" key="3">
    <source>
        <dbReference type="Proteomes" id="UP000010469"/>
    </source>
</evidence>
<dbReference type="GO" id="GO:0016491">
    <property type="term" value="F:oxidoreductase activity"/>
    <property type="evidence" value="ECO:0007669"/>
    <property type="project" value="InterPro"/>
</dbReference>
<dbReference type="RefSeq" id="WP_015231830.1">
    <property type="nucleotide sequence ID" value="NC_019791.1"/>
</dbReference>
<dbReference type="OrthoDB" id="6433at2157"/>
<dbReference type="Pfam" id="PF19583">
    <property type="entry name" value="ODP"/>
    <property type="match status" value="1"/>
</dbReference>
<dbReference type="GO" id="GO:0046872">
    <property type="term" value="F:metal ion binding"/>
    <property type="evidence" value="ECO:0007669"/>
    <property type="project" value="InterPro"/>
</dbReference>
<dbReference type="InterPro" id="IPR016440">
    <property type="entry name" value="Rubredoxin-O_OxRdtase"/>
</dbReference>
<feature type="domain" description="Metallo-beta-lactamase" evidence="1">
    <location>
        <begin position="38"/>
        <end position="229"/>
    </location>
</feature>
<dbReference type="CDD" id="cd07709">
    <property type="entry name" value="flavodiiron_proteins_MBL-fold"/>
    <property type="match status" value="1"/>
</dbReference>
<evidence type="ECO:0000259" key="1">
    <source>
        <dbReference type="SMART" id="SM00849"/>
    </source>
</evidence>
<evidence type="ECO:0000313" key="2">
    <source>
        <dbReference type="EMBL" id="AFZ69932.1"/>
    </source>
</evidence>
<dbReference type="InterPro" id="IPR045761">
    <property type="entry name" value="ODP_dom"/>
</dbReference>
<dbReference type="KEGG" id="clg:Calag_0146"/>
<dbReference type="InterPro" id="IPR036866">
    <property type="entry name" value="RibonucZ/Hydroxyglut_hydro"/>
</dbReference>
<dbReference type="PANTHER" id="PTHR43717">
    <property type="entry name" value="ANAEROBIC NITRIC OXIDE REDUCTASE FLAVORUBREDOXIN"/>
    <property type="match status" value="1"/>
</dbReference>
<dbReference type="AlphaFoldDB" id="L0A9W5"/>
<proteinExistence type="predicted"/>
<dbReference type="STRING" id="1056495.Calag_0146"/>
<protein>
    <submittedName>
        <fullName evidence="2">Putative flavoprotein</fullName>
    </submittedName>
</protein>
<dbReference type="PANTHER" id="PTHR43717:SF1">
    <property type="entry name" value="ANAEROBIC NITRIC OXIDE REDUCTASE FLAVORUBREDOXIN"/>
    <property type="match status" value="1"/>
</dbReference>
<accession>L0A9W5</accession>
<gene>
    <name evidence="2" type="ordered locus">Calag_0146</name>
</gene>
<keyword evidence="3" id="KW-1185">Reference proteome</keyword>
<dbReference type="GO" id="GO:0009055">
    <property type="term" value="F:electron transfer activity"/>
    <property type="evidence" value="ECO:0007669"/>
    <property type="project" value="InterPro"/>
</dbReference>
<dbReference type="Proteomes" id="UP000010469">
    <property type="component" value="Chromosome"/>
</dbReference>
<dbReference type="InterPro" id="IPR001279">
    <property type="entry name" value="Metallo-B-lactamas"/>
</dbReference>
<sequence>MENKFIKTKIAENLYLLRVSDNDTKYFEALWEIPEGIMYNAYLIKTKEGNVLIDGWKKPYSEKLLELLKEDLKDLKIIIVNHTEPDHSGSIKDILEYTKNKPLVLGTKMAGDLLKSFYKIDINFKQVEDGEEIKVGEYTLKFFTTPWLHWPDTMVTYVKELKFMFTCDIFGSYGIFDSVYADEINFDNYEPFIRKYTSTVIGAYKNYIVKNIDKIKNLGLEIKMILPGHGLLWRDPEKIIDYFYKIGNESIRSKKVTIIYNSMYGLIDPAILFTKEFIEKNGYETRVFKCTDKERPYISDIISETTDSSLIIYGISTYENDVFPIAKYILSMLSNKVNNKIPIIIITSYGWGPVVKQKVANIIKGTKFIIVDSIEFRGTNSKDDEKKIEEALAKLL</sequence>
<dbReference type="SUPFAM" id="SSF56281">
    <property type="entry name" value="Metallo-hydrolase/oxidoreductase"/>
    <property type="match status" value="1"/>
</dbReference>
<dbReference type="Gene3D" id="3.40.50.360">
    <property type="match status" value="1"/>
</dbReference>
<dbReference type="GO" id="GO:0010181">
    <property type="term" value="F:FMN binding"/>
    <property type="evidence" value="ECO:0007669"/>
    <property type="project" value="InterPro"/>
</dbReference>
<dbReference type="HOGENOM" id="CLU_017490_0_0_2"/>
<dbReference type="InParanoid" id="L0A9W5"/>
<dbReference type="eggNOG" id="arCOG00509">
    <property type="taxonomic scope" value="Archaea"/>
</dbReference>
<organism evidence="2 3">
    <name type="scientific">Caldisphaera lagunensis (strain DSM 15908 / JCM 11604 / ANMR 0165 / IC-154)</name>
    <dbReference type="NCBI Taxonomy" id="1056495"/>
    <lineage>
        <taxon>Archaea</taxon>
        <taxon>Thermoproteota</taxon>
        <taxon>Thermoprotei</taxon>
        <taxon>Acidilobales</taxon>
        <taxon>Caldisphaeraceae</taxon>
        <taxon>Caldisphaera</taxon>
    </lineage>
</organism>
<dbReference type="SUPFAM" id="SSF52218">
    <property type="entry name" value="Flavoproteins"/>
    <property type="match status" value="1"/>
</dbReference>